<accession>H5XGH5</accession>
<dbReference type="InterPro" id="IPR048447">
    <property type="entry name" value="DUF1980_C"/>
</dbReference>
<dbReference type="InterPro" id="IPR048493">
    <property type="entry name" value="DUF1980_N"/>
</dbReference>
<dbReference type="Pfam" id="PF09323">
    <property type="entry name" value="DUF1980"/>
    <property type="match status" value="1"/>
</dbReference>
<evidence type="ECO:0000259" key="2">
    <source>
        <dbReference type="Pfam" id="PF09323"/>
    </source>
</evidence>
<proteinExistence type="predicted"/>
<dbReference type="RefSeq" id="WP_005455184.1">
    <property type="nucleotide sequence ID" value="NZ_CM001440.1"/>
</dbReference>
<dbReference type="EMBL" id="CM001440">
    <property type="protein sequence ID" value="EHR60514.1"/>
    <property type="molecule type" value="Genomic_DNA"/>
</dbReference>
<dbReference type="AlphaFoldDB" id="H5XGH5"/>
<feature type="transmembrane region" description="Helical" evidence="1">
    <location>
        <begin position="78"/>
        <end position="96"/>
    </location>
</feature>
<dbReference type="PANTHER" id="PTHR40047:SF1">
    <property type="entry name" value="UPF0703 PROTEIN YCGQ"/>
    <property type="match status" value="1"/>
</dbReference>
<evidence type="ECO:0000256" key="1">
    <source>
        <dbReference type="SAM" id="Phobius"/>
    </source>
</evidence>
<feature type="domain" description="DUF1980" evidence="2">
    <location>
        <begin position="8"/>
        <end position="102"/>
    </location>
</feature>
<dbReference type="HOGENOM" id="CLU_079638_0_0_11"/>
<reference evidence="4 5" key="1">
    <citation type="submission" date="2011-11" db="EMBL/GenBank/DDBJ databases">
        <title>The Noncontiguous Finished sequence of Saccharomonospora cyanea NA-134.</title>
        <authorList>
            <consortium name="US DOE Joint Genome Institute"/>
            <person name="Lucas S."/>
            <person name="Han J."/>
            <person name="Lapidus A."/>
            <person name="Cheng J.-F."/>
            <person name="Goodwin L."/>
            <person name="Pitluck S."/>
            <person name="Peters L."/>
            <person name="Ovchinnikova G."/>
            <person name="Lu M."/>
            <person name="Detter J.C."/>
            <person name="Han C."/>
            <person name="Tapia R."/>
            <person name="Land M."/>
            <person name="Hauser L."/>
            <person name="Kyrpides N."/>
            <person name="Ivanova N."/>
            <person name="Pagani I."/>
            <person name="Brambilla E.-M."/>
            <person name="Klenk H.-P."/>
            <person name="Woyke T."/>
        </authorList>
    </citation>
    <scope>NUCLEOTIDE SEQUENCE [LARGE SCALE GENOMIC DNA]</scope>
    <source>
        <strain evidence="4 5">NA-134</strain>
    </source>
</reference>
<feature type="domain" description="DUF1980" evidence="3">
    <location>
        <begin position="146"/>
        <end position="242"/>
    </location>
</feature>
<keyword evidence="1" id="KW-0472">Membrane</keyword>
<dbReference type="InterPro" id="IPR015402">
    <property type="entry name" value="DUF1980"/>
</dbReference>
<feature type="transmembrane region" description="Helical" evidence="1">
    <location>
        <begin position="39"/>
        <end position="58"/>
    </location>
</feature>
<evidence type="ECO:0000313" key="4">
    <source>
        <dbReference type="EMBL" id="EHR60514.1"/>
    </source>
</evidence>
<dbReference type="eggNOG" id="COG3689">
    <property type="taxonomic scope" value="Bacteria"/>
</dbReference>
<dbReference type="Proteomes" id="UP000002791">
    <property type="component" value="Chromosome"/>
</dbReference>
<gene>
    <name evidence="4" type="ORF">SaccyDRAFT_1613</name>
</gene>
<dbReference type="Pfam" id="PF21537">
    <property type="entry name" value="DUF1980_C"/>
    <property type="match status" value="1"/>
</dbReference>
<dbReference type="NCBIfam" id="TIGR03943">
    <property type="entry name" value="TIGR03943 family putative permease subunit"/>
    <property type="match status" value="1"/>
</dbReference>
<name>H5XGH5_9PSEU</name>
<keyword evidence="1" id="KW-1133">Transmembrane helix</keyword>
<organism evidence="4 5">
    <name type="scientific">Saccharomonospora cyanea NA-134</name>
    <dbReference type="NCBI Taxonomy" id="882082"/>
    <lineage>
        <taxon>Bacteria</taxon>
        <taxon>Bacillati</taxon>
        <taxon>Actinomycetota</taxon>
        <taxon>Actinomycetes</taxon>
        <taxon>Pseudonocardiales</taxon>
        <taxon>Pseudonocardiaceae</taxon>
        <taxon>Saccharomonospora</taxon>
    </lineage>
</organism>
<dbReference type="InterPro" id="IPR052955">
    <property type="entry name" value="UPF0703_membrane_permease"/>
</dbReference>
<keyword evidence="1" id="KW-0812">Transmembrane</keyword>
<dbReference type="STRING" id="882082.SaccyDRAFT_1613"/>
<evidence type="ECO:0000259" key="3">
    <source>
        <dbReference type="Pfam" id="PF21537"/>
    </source>
</evidence>
<protein>
    <submittedName>
        <fullName evidence="4">TIGR03943 family protein</fullName>
    </submittedName>
</protein>
<sequence length="242" mass="25491">MRRETQNVLLVLLGGALLKIGLSGDYLRYVKPSHQPWLLGAAAVMLALGTVAIVRDVVAARRAAVVDHTGHHHDARSAWLLVLPVLAVFLVAPPALGADSVKRDAAAGAVQGARQPESPFPPLPAGDVVPLTVTEFVTRAGWDAANSLTGRTVSLTGFVVHESGDTMLARMVIGCCAADASPVLVRLVGDVAETLGETPEDTWLAVTGTVVPGTATRETGFRPDLTVHTVREVNEPADPYEY</sequence>
<keyword evidence="5" id="KW-1185">Reference proteome</keyword>
<dbReference type="PANTHER" id="PTHR40047">
    <property type="entry name" value="UPF0703 PROTEIN YCGQ"/>
    <property type="match status" value="1"/>
</dbReference>
<dbReference type="OrthoDB" id="359029at2"/>
<evidence type="ECO:0000313" key="5">
    <source>
        <dbReference type="Proteomes" id="UP000002791"/>
    </source>
</evidence>